<evidence type="ECO:0000313" key="5">
    <source>
        <dbReference type="Proteomes" id="UP001499974"/>
    </source>
</evidence>
<dbReference type="InterPro" id="IPR016032">
    <property type="entry name" value="Sig_transdc_resp-reg_C-effctor"/>
</dbReference>
<protein>
    <submittedName>
        <fullName evidence="4">LuxR family transcriptional regulator</fullName>
    </submittedName>
</protein>
<keyword evidence="1" id="KW-0547">Nucleotide-binding</keyword>
<dbReference type="InterPro" id="IPR036388">
    <property type="entry name" value="WH-like_DNA-bd_sf"/>
</dbReference>
<dbReference type="PRINTS" id="PR00038">
    <property type="entry name" value="HTHLUXR"/>
</dbReference>
<dbReference type="InterPro" id="IPR000792">
    <property type="entry name" value="Tscrpt_reg_LuxR_C"/>
</dbReference>
<dbReference type="Gene3D" id="1.10.10.10">
    <property type="entry name" value="Winged helix-like DNA-binding domain superfamily/Winged helix DNA-binding domain"/>
    <property type="match status" value="1"/>
</dbReference>
<feature type="domain" description="HTH luxR-type" evidence="3">
    <location>
        <begin position="846"/>
        <end position="911"/>
    </location>
</feature>
<dbReference type="Proteomes" id="UP001499974">
    <property type="component" value="Unassembled WGS sequence"/>
</dbReference>
<organism evidence="4 5">
    <name type="scientific">Nocardioides conyzicola</name>
    <dbReference type="NCBI Taxonomy" id="1651781"/>
    <lineage>
        <taxon>Bacteria</taxon>
        <taxon>Bacillati</taxon>
        <taxon>Actinomycetota</taxon>
        <taxon>Actinomycetes</taxon>
        <taxon>Propionibacteriales</taxon>
        <taxon>Nocardioidaceae</taxon>
        <taxon>Nocardioides</taxon>
    </lineage>
</organism>
<sequence length="916" mass="97689">MVAEDLGSRTAEVLTTWELLARPPRTVCVTGEPGAGKSTVLAGVADLAVAADWQVVRLRGRPTEQGVPFAGIVDLLTARGLDVPAPLRARADELVATLAEPVDGGAAGALGLRLAVLGWLVDLGAARPLLVLVDDQQWLDESSWSVLSFAANRVADTPVACLASTRSATGAPGLEDAPTVALRPLDLDRAGALLDGLGIPLEAAVRTAVIERAAGNPLALCEFARVATPTTSAGGETPSVPPKVEAAFAAELPGLPSRTRSALLLAAAGGNDVQVLGQALPTGSVPAALAPAESVGLVTVVEGRVRFRHPLARSTVYDQASTAERVAAHHQLAAVYVDDEPRRTWHRAAASSRPDEELAAELATAASAAHARGAYAEAGRAMVRAAELSPRRSDRDSRMLRALELMTHTGHIARLQALSERIRDESSDPAIRAVAGHRMAYAMAQSMRQAAALDALESSLEELISVDVDAGWASLTTLASLSYQTGRGADRVRAWYDRYVRETRPTGGAFDEVTRAAQAWIEVALAPLSRPPQLVARVRDTRPLDLELGPEFVVPHEVLLGVTAWVLDEPEVASRRLEKAVAMMRRSIGAGQLIQTLMALGQVQFDRGAFADAADTARSMIDIAEADGLGYYRLVGRELLVRVAAVTGEPSAARAQAEAVLRALDIGECAALEANLRVTLARAAFASGDIQESYRHARSLFDRDGTPMHPHVCYRALGDLAAVAARVGEREAVRGVVERAHAHLDGTGNARYTVILQRALALLAEGDEAEAYFELATSNPDAARWPFELAHAQLGYGVWLRRRRRTTQARAHLATAHETFTRLGARAWADAAETELRAAGVAQPGPEPAWDQLTAQERQIVRLAAEGLTNREIGRRLFLSPRTVSTHLYRAFPKLGVASRAQLRDVLDQPDPGPMT</sequence>
<keyword evidence="2" id="KW-0067">ATP-binding</keyword>
<reference evidence="5" key="1">
    <citation type="journal article" date="2019" name="Int. J. Syst. Evol. Microbiol.">
        <title>The Global Catalogue of Microorganisms (GCM) 10K type strain sequencing project: providing services to taxonomists for standard genome sequencing and annotation.</title>
        <authorList>
            <consortium name="The Broad Institute Genomics Platform"/>
            <consortium name="The Broad Institute Genome Sequencing Center for Infectious Disease"/>
            <person name="Wu L."/>
            <person name="Ma J."/>
        </authorList>
    </citation>
    <scope>NUCLEOTIDE SEQUENCE [LARGE SCALE GENOMIC DNA]</scope>
    <source>
        <strain evidence="5">JCM 18531</strain>
    </source>
</reference>
<dbReference type="PANTHER" id="PTHR16305">
    <property type="entry name" value="TESTICULAR SOLUBLE ADENYLYL CYCLASE"/>
    <property type="match status" value="1"/>
</dbReference>
<evidence type="ECO:0000313" key="4">
    <source>
        <dbReference type="EMBL" id="GAA4714698.1"/>
    </source>
</evidence>
<comment type="caution">
    <text evidence="4">The sequence shown here is derived from an EMBL/GenBank/DDBJ whole genome shotgun (WGS) entry which is preliminary data.</text>
</comment>
<keyword evidence="5" id="KW-1185">Reference proteome</keyword>
<dbReference type="CDD" id="cd06170">
    <property type="entry name" value="LuxR_C_like"/>
    <property type="match status" value="1"/>
</dbReference>
<dbReference type="EMBL" id="BAABKM010000003">
    <property type="protein sequence ID" value="GAA4714698.1"/>
    <property type="molecule type" value="Genomic_DNA"/>
</dbReference>
<dbReference type="Pfam" id="PF13191">
    <property type="entry name" value="AAA_16"/>
    <property type="match status" value="1"/>
</dbReference>
<name>A0ABP8XW09_9ACTN</name>
<dbReference type="InterPro" id="IPR041664">
    <property type="entry name" value="AAA_16"/>
</dbReference>
<dbReference type="PANTHER" id="PTHR16305:SF35">
    <property type="entry name" value="TRANSCRIPTIONAL ACTIVATOR DOMAIN"/>
    <property type="match status" value="1"/>
</dbReference>
<evidence type="ECO:0000256" key="1">
    <source>
        <dbReference type="ARBA" id="ARBA00022741"/>
    </source>
</evidence>
<dbReference type="Pfam" id="PF00196">
    <property type="entry name" value="GerE"/>
    <property type="match status" value="1"/>
</dbReference>
<evidence type="ECO:0000259" key="3">
    <source>
        <dbReference type="PROSITE" id="PS50043"/>
    </source>
</evidence>
<proteinExistence type="predicted"/>
<dbReference type="Gene3D" id="1.25.40.10">
    <property type="entry name" value="Tetratricopeptide repeat domain"/>
    <property type="match status" value="1"/>
</dbReference>
<dbReference type="PROSITE" id="PS50043">
    <property type="entry name" value="HTH_LUXR_2"/>
    <property type="match status" value="1"/>
</dbReference>
<dbReference type="SMART" id="SM00421">
    <property type="entry name" value="HTH_LUXR"/>
    <property type="match status" value="1"/>
</dbReference>
<dbReference type="SUPFAM" id="SSF52540">
    <property type="entry name" value="P-loop containing nucleoside triphosphate hydrolases"/>
    <property type="match status" value="1"/>
</dbReference>
<dbReference type="InterPro" id="IPR011990">
    <property type="entry name" value="TPR-like_helical_dom_sf"/>
</dbReference>
<accession>A0ABP8XW09</accession>
<dbReference type="PROSITE" id="PS00622">
    <property type="entry name" value="HTH_LUXR_1"/>
    <property type="match status" value="1"/>
</dbReference>
<dbReference type="InterPro" id="IPR027417">
    <property type="entry name" value="P-loop_NTPase"/>
</dbReference>
<dbReference type="SUPFAM" id="SSF46894">
    <property type="entry name" value="C-terminal effector domain of the bipartite response regulators"/>
    <property type="match status" value="1"/>
</dbReference>
<gene>
    <name evidence="4" type="ORF">GCM10023349_37450</name>
</gene>
<evidence type="ECO:0000256" key="2">
    <source>
        <dbReference type="ARBA" id="ARBA00022840"/>
    </source>
</evidence>